<dbReference type="SUPFAM" id="SSF100950">
    <property type="entry name" value="NagB/RpiA/CoA transferase-like"/>
    <property type="match status" value="1"/>
</dbReference>
<dbReference type="GO" id="GO:0005524">
    <property type="term" value="F:ATP binding"/>
    <property type="evidence" value="ECO:0007669"/>
    <property type="project" value="UniProtKB-KW"/>
</dbReference>
<feature type="binding site" evidence="4">
    <location>
        <position position="54"/>
    </location>
    <ligand>
        <name>substrate</name>
    </ligand>
</feature>
<dbReference type="Pfam" id="PF01812">
    <property type="entry name" value="5-FTHF_cyc-lig"/>
    <property type="match status" value="1"/>
</dbReference>
<comment type="caution">
    <text evidence="6">The sequence shown here is derived from an EMBL/GenBank/DDBJ whole genome shotgun (WGS) entry which is preliminary data.</text>
</comment>
<dbReference type="Proteomes" id="UP000255326">
    <property type="component" value="Unassembled WGS sequence"/>
</dbReference>
<dbReference type="InterPro" id="IPR024185">
    <property type="entry name" value="FTHF_cligase-like_sf"/>
</dbReference>
<dbReference type="GO" id="GO:0030272">
    <property type="term" value="F:5-formyltetrahydrofolate cyclo-ligase activity"/>
    <property type="evidence" value="ECO:0007669"/>
    <property type="project" value="UniProtKB-EC"/>
</dbReference>
<dbReference type="RefSeq" id="WP_114744860.1">
    <property type="nucleotide sequence ID" value="NZ_QQAY01000003.1"/>
</dbReference>
<dbReference type="AlphaFoldDB" id="A0A370GJU2"/>
<comment type="cofactor">
    <cofactor evidence="5">
        <name>Mg(2+)</name>
        <dbReference type="ChEBI" id="CHEBI:18420"/>
    </cofactor>
</comment>
<sequence>MDKKELRKEIKKKLDALTFLEHAQNSYLTASTLFSTPEWKNAHTIGITVSNSPELDTWSIIKRAWDEGKRAAVPKCLPENKEMVFKHLTAFTDLERVFFGLYEPKECTTAIQKGGIDLMIVPGLAYQKNGFRIGFGGGYFDRYLSDFEGSTVSLAFKEQIVESLPVESFDIPVQKIIVEREVIDCRD</sequence>
<dbReference type="InterPro" id="IPR002698">
    <property type="entry name" value="FTHF_cligase"/>
</dbReference>
<dbReference type="PIRSF" id="PIRSF006806">
    <property type="entry name" value="FTHF_cligase"/>
    <property type="match status" value="1"/>
</dbReference>
<dbReference type="NCBIfam" id="TIGR02727">
    <property type="entry name" value="MTHFS_bact"/>
    <property type="match status" value="1"/>
</dbReference>
<protein>
    <recommendedName>
        <fullName evidence="5">5-formyltetrahydrofolate cyclo-ligase</fullName>
        <ecNumber evidence="5">6.3.3.2</ecNumber>
    </recommendedName>
</protein>
<name>A0A370GJU2_9BACI</name>
<comment type="similarity">
    <text evidence="1 5">Belongs to the 5-formyltetrahydrofolate cyclo-ligase family.</text>
</comment>
<dbReference type="Gene3D" id="3.40.50.10420">
    <property type="entry name" value="NagB/RpiA/CoA transferase-like"/>
    <property type="match status" value="1"/>
</dbReference>
<accession>A0A370GJU2</accession>
<organism evidence="6 7">
    <name type="scientific">Falsibacillus pallidus</name>
    <dbReference type="NCBI Taxonomy" id="493781"/>
    <lineage>
        <taxon>Bacteria</taxon>
        <taxon>Bacillati</taxon>
        <taxon>Bacillota</taxon>
        <taxon>Bacilli</taxon>
        <taxon>Bacillales</taxon>
        <taxon>Bacillaceae</taxon>
        <taxon>Falsibacillus</taxon>
    </lineage>
</organism>
<dbReference type="EC" id="6.3.3.2" evidence="5"/>
<evidence type="ECO:0000313" key="7">
    <source>
        <dbReference type="Proteomes" id="UP000255326"/>
    </source>
</evidence>
<dbReference type="PANTHER" id="PTHR23407">
    <property type="entry name" value="ATPASE INHIBITOR/5-FORMYLTETRAHYDROFOLATE CYCLO-LIGASE"/>
    <property type="match status" value="1"/>
</dbReference>
<dbReference type="GO" id="GO:0009396">
    <property type="term" value="P:folic acid-containing compound biosynthetic process"/>
    <property type="evidence" value="ECO:0007669"/>
    <property type="project" value="TreeGrafter"/>
</dbReference>
<evidence type="ECO:0000256" key="4">
    <source>
        <dbReference type="PIRSR" id="PIRSR006806-1"/>
    </source>
</evidence>
<evidence type="ECO:0000313" key="6">
    <source>
        <dbReference type="EMBL" id="RDI43955.1"/>
    </source>
</evidence>
<keyword evidence="7" id="KW-1185">Reference proteome</keyword>
<keyword evidence="3 4" id="KW-0067">ATP-binding</keyword>
<dbReference type="EMBL" id="QQAY01000003">
    <property type="protein sequence ID" value="RDI43955.1"/>
    <property type="molecule type" value="Genomic_DNA"/>
</dbReference>
<gene>
    <name evidence="6" type="ORF">DFR59_10317</name>
</gene>
<reference evidence="6 7" key="1">
    <citation type="submission" date="2018-07" db="EMBL/GenBank/DDBJ databases">
        <title>Genomic Encyclopedia of Type Strains, Phase IV (KMG-IV): sequencing the most valuable type-strain genomes for metagenomic binning, comparative biology and taxonomic classification.</title>
        <authorList>
            <person name="Goeker M."/>
        </authorList>
    </citation>
    <scope>NUCLEOTIDE SEQUENCE [LARGE SCALE GENOMIC DNA]</scope>
    <source>
        <strain evidence="6 7">DSM 25281</strain>
    </source>
</reference>
<evidence type="ECO:0000256" key="1">
    <source>
        <dbReference type="ARBA" id="ARBA00010638"/>
    </source>
</evidence>
<evidence type="ECO:0000256" key="5">
    <source>
        <dbReference type="RuleBase" id="RU361279"/>
    </source>
</evidence>
<dbReference type="GO" id="GO:0046872">
    <property type="term" value="F:metal ion binding"/>
    <property type="evidence" value="ECO:0007669"/>
    <property type="project" value="UniProtKB-KW"/>
</dbReference>
<feature type="binding site" evidence="4">
    <location>
        <begin position="3"/>
        <end position="7"/>
    </location>
    <ligand>
        <name>ATP</name>
        <dbReference type="ChEBI" id="CHEBI:30616"/>
    </ligand>
</feature>
<keyword evidence="2 4" id="KW-0547">Nucleotide-binding</keyword>
<dbReference type="PANTHER" id="PTHR23407:SF1">
    <property type="entry name" value="5-FORMYLTETRAHYDROFOLATE CYCLO-LIGASE"/>
    <property type="match status" value="1"/>
</dbReference>
<keyword evidence="5" id="KW-0460">Magnesium</keyword>
<evidence type="ECO:0000256" key="3">
    <source>
        <dbReference type="ARBA" id="ARBA00022840"/>
    </source>
</evidence>
<comment type="catalytic activity">
    <reaction evidence="5">
        <text>(6S)-5-formyl-5,6,7,8-tetrahydrofolate + ATP = (6R)-5,10-methenyltetrahydrofolate + ADP + phosphate</text>
        <dbReference type="Rhea" id="RHEA:10488"/>
        <dbReference type="ChEBI" id="CHEBI:30616"/>
        <dbReference type="ChEBI" id="CHEBI:43474"/>
        <dbReference type="ChEBI" id="CHEBI:57455"/>
        <dbReference type="ChEBI" id="CHEBI:57457"/>
        <dbReference type="ChEBI" id="CHEBI:456216"/>
        <dbReference type="EC" id="6.3.3.2"/>
    </reaction>
</comment>
<dbReference type="InterPro" id="IPR037171">
    <property type="entry name" value="NagB/RpiA_transferase-like"/>
</dbReference>
<keyword evidence="6" id="KW-0436">Ligase</keyword>
<keyword evidence="5" id="KW-0479">Metal-binding</keyword>
<evidence type="ECO:0000256" key="2">
    <source>
        <dbReference type="ARBA" id="ARBA00022741"/>
    </source>
</evidence>
<proteinExistence type="inferred from homology"/>
<feature type="binding site" evidence="4">
    <location>
        <position position="49"/>
    </location>
    <ligand>
        <name>substrate</name>
    </ligand>
</feature>
<dbReference type="GO" id="GO:0035999">
    <property type="term" value="P:tetrahydrofolate interconversion"/>
    <property type="evidence" value="ECO:0007669"/>
    <property type="project" value="TreeGrafter"/>
</dbReference>
<dbReference type="OrthoDB" id="9801938at2"/>